<dbReference type="InterPro" id="IPR013955">
    <property type="entry name" value="Rep_factor-A_C"/>
</dbReference>
<name>A0AA36E178_LACSI</name>
<keyword evidence="3" id="KW-1185">Reference proteome</keyword>
<dbReference type="AlphaFoldDB" id="A0AA36E178"/>
<protein>
    <recommendedName>
        <fullName evidence="1">Replication factor A C-terminal domain-containing protein</fullName>
    </recommendedName>
</protein>
<dbReference type="SUPFAM" id="SSF50249">
    <property type="entry name" value="Nucleic acid-binding proteins"/>
    <property type="match status" value="1"/>
</dbReference>
<dbReference type="PANTHER" id="PTHR47165">
    <property type="entry name" value="OS03G0429900 PROTEIN"/>
    <property type="match status" value="1"/>
</dbReference>
<reference evidence="2" key="1">
    <citation type="submission" date="2023-04" db="EMBL/GenBank/DDBJ databases">
        <authorList>
            <person name="Vijverberg K."/>
            <person name="Xiong W."/>
            <person name="Schranz E."/>
        </authorList>
    </citation>
    <scope>NUCLEOTIDE SEQUENCE</scope>
</reference>
<evidence type="ECO:0000313" key="3">
    <source>
        <dbReference type="Proteomes" id="UP001177003"/>
    </source>
</evidence>
<dbReference type="EMBL" id="OX465080">
    <property type="protein sequence ID" value="CAI9278518.1"/>
    <property type="molecule type" value="Genomic_DNA"/>
</dbReference>
<proteinExistence type="predicted"/>
<dbReference type="InterPro" id="IPR012340">
    <property type="entry name" value="NA-bd_OB-fold"/>
</dbReference>
<gene>
    <name evidence="2" type="ORF">LSALG_LOCUS18378</name>
</gene>
<dbReference type="Gene3D" id="2.40.50.140">
    <property type="entry name" value="Nucleic acid-binding proteins"/>
    <property type="match status" value="2"/>
</dbReference>
<organism evidence="2 3">
    <name type="scientific">Lactuca saligna</name>
    <name type="common">Willowleaf lettuce</name>
    <dbReference type="NCBI Taxonomy" id="75948"/>
    <lineage>
        <taxon>Eukaryota</taxon>
        <taxon>Viridiplantae</taxon>
        <taxon>Streptophyta</taxon>
        <taxon>Embryophyta</taxon>
        <taxon>Tracheophyta</taxon>
        <taxon>Spermatophyta</taxon>
        <taxon>Magnoliopsida</taxon>
        <taxon>eudicotyledons</taxon>
        <taxon>Gunneridae</taxon>
        <taxon>Pentapetalae</taxon>
        <taxon>asterids</taxon>
        <taxon>campanulids</taxon>
        <taxon>Asterales</taxon>
        <taxon>Asteraceae</taxon>
        <taxon>Cichorioideae</taxon>
        <taxon>Cichorieae</taxon>
        <taxon>Lactucinae</taxon>
        <taxon>Lactuca</taxon>
    </lineage>
</organism>
<dbReference type="Pfam" id="PF08646">
    <property type="entry name" value="Rep_fac-A_C"/>
    <property type="match status" value="1"/>
</dbReference>
<evidence type="ECO:0000313" key="2">
    <source>
        <dbReference type="EMBL" id="CAI9278518.1"/>
    </source>
</evidence>
<feature type="domain" description="Replication factor A C-terminal" evidence="1">
    <location>
        <begin position="181"/>
        <end position="321"/>
    </location>
</feature>
<dbReference type="Proteomes" id="UP001177003">
    <property type="component" value="Chromosome 4"/>
</dbReference>
<evidence type="ECO:0000259" key="1">
    <source>
        <dbReference type="Pfam" id="PF08646"/>
    </source>
</evidence>
<dbReference type="PANTHER" id="PTHR47165:SF4">
    <property type="entry name" value="OS03G0429900 PROTEIN"/>
    <property type="match status" value="1"/>
</dbReference>
<sequence length="437" mass="49444">MAAVLNGFSYTGHKQTITLDWKSILKKCDDFSGPVNGFMFIDFNSIIEQTCPRDTFFDLIGQIVSVRPLETSNPVASKHYVKLTLSNIEYVHLKVTIFGTQAYQLSQYLKENPDGVGQAKSHFEVTKMFINSDIVEINEYKKSITSLQSYSSSYIDDFKGTFPLKTICEITEPLKEMKFLLVASIVNIRQNLHWYYEACYKCGKKITSVSKHNHSYTDPHKITETVVVQCKDPSCNNSDFRTVIKYIIPINVQDGTGTIGLTLFDREAKRLLDIIAYELKKIHEAAGDSDALFPMQLNVLKNRKFAFLVDITKYNVNNYNNIYTILKLTEDVSIVSELESKLELMSIESVSLNQVPLESDDVVQSVQKDVISQTDESFTPSTVNKSTATTQGKISTDLKRNLQDIYDVDFGDDLSSTKAKRKSIGEETPLLIPKVEK</sequence>
<accession>A0AA36E178</accession>